<dbReference type="InterPro" id="IPR029058">
    <property type="entry name" value="AB_hydrolase_fold"/>
</dbReference>
<proteinExistence type="predicted"/>
<keyword evidence="3" id="KW-1185">Reference proteome</keyword>
<dbReference type="RefSeq" id="WP_142929303.1">
    <property type="nucleotide sequence ID" value="NZ_ML660105.1"/>
</dbReference>
<dbReference type="GO" id="GO:0016787">
    <property type="term" value="F:hydrolase activity"/>
    <property type="evidence" value="ECO:0007669"/>
    <property type="project" value="UniProtKB-KW"/>
</dbReference>
<evidence type="ECO:0000313" key="2">
    <source>
        <dbReference type="EMBL" id="TQV69664.1"/>
    </source>
</evidence>
<protein>
    <submittedName>
        <fullName evidence="2">Alpha/beta hydrolase</fullName>
    </submittedName>
</protein>
<organism evidence="2 3">
    <name type="scientific">Exilibacterium tricleocarpae</name>
    <dbReference type="NCBI Taxonomy" id="2591008"/>
    <lineage>
        <taxon>Bacteria</taxon>
        <taxon>Pseudomonadati</taxon>
        <taxon>Pseudomonadota</taxon>
        <taxon>Gammaproteobacteria</taxon>
        <taxon>Cellvibrionales</taxon>
        <taxon>Cellvibrionaceae</taxon>
        <taxon>Exilibacterium</taxon>
    </lineage>
</organism>
<dbReference type="AlphaFoldDB" id="A0A545SXH3"/>
<accession>A0A545SXH3</accession>
<evidence type="ECO:0000313" key="3">
    <source>
        <dbReference type="Proteomes" id="UP000319732"/>
    </source>
</evidence>
<dbReference type="SUPFAM" id="SSF53474">
    <property type="entry name" value="alpha/beta-Hydrolases"/>
    <property type="match status" value="1"/>
</dbReference>
<dbReference type="Gene3D" id="3.40.50.1820">
    <property type="entry name" value="alpha/beta hydrolase"/>
    <property type="match status" value="1"/>
</dbReference>
<comment type="caution">
    <text evidence="2">The sequence shown here is derived from an EMBL/GenBank/DDBJ whole genome shotgun (WGS) entry which is preliminary data.</text>
</comment>
<evidence type="ECO:0000259" key="1">
    <source>
        <dbReference type="Pfam" id="PF12146"/>
    </source>
</evidence>
<dbReference type="InterPro" id="IPR051044">
    <property type="entry name" value="MAG_DAG_Lipase"/>
</dbReference>
<reference evidence="2 3" key="1">
    <citation type="submission" date="2019-06" db="EMBL/GenBank/DDBJ databases">
        <title>Whole genome sequence for Cellvibrionaceae sp. R142.</title>
        <authorList>
            <person name="Wang G."/>
        </authorList>
    </citation>
    <scope>NUCLEOTIDE SEQUENCE [LARGE SCALE GENOMIC DNA]</scope>
    <source>
        <strain evidence="2 3">R142</strain>
    </source>
</reference>
<dbReference type="Pfam" id="PF12146">
    <property type="entry name" value="Hydrolase_4"/>
    <property type="match status" value="1"/>
</dbReference>
<dbReference type="PANTHER" id="PTHR11614">
    <property type="entry name" value="PHOSPHOLIPASE-RELATED"/>
    <property type="match status" value="1"/>
</dbReference>
<dbReference type="InterPro" id="IPR022742">
    <property type="entry name" value="Hydrolase_4"/>
</dbReference>
<dbReference type="OrthoDB" id="5614837at2"/>
<dbReference type="Proteomes" id="UP000319732">
    <property type="component" value="Unassembled WGS sequence"/>
</dbReference>
<dbReference type="EMBL" id="VHSG01000027">
    <property type="protein sequence ID" value="TQV69664.1"/>
    <property type="molecule type" value="Genomic_DNA"/>
</dbReference>
<sequence length="318" mass="36915">MELKAAVLERVSATMPAFSFDADQGDWLSGRNVQAYLNHYQINFSKSLDRIEHRFGRVEVGGYKVAMHYWLPELARGTVFLIHGYFDHAGVYHHIIRFLLQNQFAVVICDLPGHGLSSGQLASIDSFDEYREAFAQCLQLCRPQVPGPHHIVAQSTGAAVAINYLHSRGAEAFKHIVLLAPLVRSYGWAYSRWAYEVLKYFCKRIPRTFAINSHSPEFIDFLRRHDPLQARHLPLRWVGANKRWIRTVRRYKRSDCAFLVIQGDDDTTVDWRYNTRLIKKKFPNSRLQIIPGARHQLVNESGEYRIKVFQKLLQYLSR</sequence>
<gene>
    <name evidence="2" type="ORF">FKG94_23000</name>
</gene>
<keyword evidence="2" id="KW-0378">Hydrolase</keyword>
<feature type="domain" description="Serine aminopeptidase S33" evidence="1">
    <location>
        <begin position="75"/>
        <end position="301"/>
    </location>
</feature>
<name>A0A545SXH3_9GAMM</name>